<name>A0A6G0Y376_APHCR</name>
<keyword evidence="1" id="KW-0695">RNA-directed DNA polymerase</keyword>
<dbReference type="GO" id="GO:0003964">
    <property type="term" value="F:RNA-directed DNA polymerase activity"/>
    <property type="evidence" value="ECO:0007669"/>
    <property type="project" value="UniProtKB-KW"/>
</dbReference>
<reference evidence="1 2" key="1">
    <citation type="submission" date="2019-08" db="EMBL/GenBank/DDBJ databases">
        <title>Whole genome of Aphis craccivora.</title>
        <authorList>
            <person name="Voronova N.V."/>
            <person name="Shulinski R.S."/>
            <person name="Bandarenka Y.V."/>
            <person name="Zhorov D.G."/>
            <person name="Warner D."/>
        </authorList>
    </citation>
    <scope>NUCLEOTIDE SEQUENCE [LARGE SCALE GENOMIC DNA]</scope>
    <source>
        <strain evidence="1">180601</strain>
        <tissue evidence="1">Whole Body</tissue>
    </source>
</reference>
<dbReference type="EMBL" id="VUJU01006595">
    <property type="protein sequence ID" value="KAF0748138.1"/>
    <property type="molecule type" value="Genomic_DNA"/>
</dbReference>
<feature type="non-terminal residue" evidence="1">
    <location>
        <position position="162"/>
    </location>
</feature>
<dbReference type="OrthoDB" id="8067821at2759"/>
<feature type="non-terminal residue" evidence="1">
    <location>
        <position position="1"/>
    </location>
</feature>
<gene>
    <name evidence="1" type="ORF">FWK35_00018871</name>
</gene>
<keyword evidence="2" id="KW-1185">Reference proteome</keyword>
<comment type="caution">
    <text evidence="1">The sequence shown here is derived from an EMBL/GenBank/DDBJ whole genome shotgun (WGS) entry which is preliminary data.</text>
</comment>
<protein>
    <submittedName>
        <fullName evidence="1">Reverse transcriptase domain-containing protein</fullName>
    </submittedName>
</protein>
<sequence>PLQDASVCNSVGLVASNNCSTGSLSKSNLICSNALCCSGPHLNLVSFLVSSVIGKFSTAFSFTTPGRTPSADNSKPKHSVLFTSNIHLLGRNEDSWRELCLSVESDPWGVPYKLVTKRLGRSAPDLDCNSVVRVARRLFPSSPETHWAHIPNVPQQPAVIVD</sequence>
<keyword evidence="1" id="KW-0808">Transferase</keyword>
<evidence type="ECO:0000313" key="1">
    <source>
        <dbReference type="EMBL" id="KAF0748138.1"/>
    </source>
</evidence>
<dbReference type="AlphaFoldDB" id="A0A6G0Y376"/>
<organism evidence="1 2">
    <name type="scientific">Aphis craccivora</name>
    <name type="common">Cowpea aphid</name>
    <dbReference type="NCBI Taxonomy" id="307492"/>
    <lineage>
        <taxon>Eukaryota</taxon>
        <taxon>Metazoa</taxon>
        <taxon>Ecdysozoa</taxon>
        <taxon>Arthropoda</taxon>
        <taxon>Hexapoda</taxon>
        <taxon>Insecta</taxon>
        <taxon>Pterygota</taxon>
        <taxon>Neoptera</taxon>
        <taxon>Paraneoptera</taxon>
        <taxon>Hemiptera</taxon>
        <taxon>Sternorrhyncha</taxon>
        <taxon>Aphidomorpha</taxon>
        <taxon>Aphidoidea</taxon>
        <taxon>Aphididae</taxon>
        <taxon>Aphidini</taxon>
        <taxon>Aphis</taxon>
        <taxon>Aphis</taxon>
    </lineage>
</organism>
<accession>A0A6G0Y376</accession>
<proteinExistence type="predicted"/>
<dbReference type="Proteomes" id="UP000478052">
    <property type="component" value="Unassembled WGS sequence"/>
</dbReference>
<keyword evidence="1" id="KW-0548">Nucleotidyltransferase</keyword>
<evidence type="ECO:0000313" key="2">
    <source>
        <dbReference type="Proteomes" id="UP000478052"/>
    </source>
</evidence>